<dbReference type="Gene3D" id="3.30.70.3490">
    <property type="match status" value="1"/>
</dbReference>
<dbReference type="PANTHER" id="PTHR10972">
    <property type="entry name" value="OXYSTEROL-BINDING PROTEIN-RELATED"/>
    <property type="match status" value="1"/>
</dbReference>
<comment type="similarity">
    <text evidence="1 2">Belongs to the OSBP family.</text>
</comment>
<protein>
    <recommendedName>
        <fullName evidence="6">Oxysterol-binding protein</fullName>
    </recommendedName>
</protein>
<dbReference type="PANTHER" id="PTHR10972:SF212">
    <property type="entry name" value="OXYSTEROL-BINDING PROTEIN-LIKE PROTEIN 1"/>
    <property type="match status" value="1"/>
</dbReference>
<proteinExistence type="inferred from homology"/>
<accession>A0A9W8U112</accession>
<evidence type="ECO:0000313" key="4">
    <source>
        <dbReference type="EMBL" id="KAJ3748017.1"/>
    </source>
</evidence>
<dbReference type="InterPro" id="IPR000648">
    <property type="entry name" value="Oxysterol-bd"/>
</dbReference>
<dbReference type="AlphaFoldDB" id="A0A9W8U112"/>
<dbReference type="GO" id="GO:0032934">
    <property type="term" value="F:sterol binding"/>
    <property type="evidence" value="ECO:0007669"/>
    <property type="project" value="TreeGrafter"/>
</dbReference>
<reference evidence="4 5" key="1">
    <citation type="journal article" date="2023" name="Proc. Natl. Acad. Sci. U.S.A.">
        <title>A global phylogenomic analysis of the shiitake genus Lentinula.</title>
        <authorList>
            <person name="Sierra-Patev S."/>
            <person name="Min B."/>
            <person name="Naranjo-Ortiz M."/>
            <person name="Looney B."/>
            <person name="Konkel Z."/>
            <person name="Slot J.C."/>
            <person name="Sakamoto Y."/>
            <person name="Steenwyk J.L."/>
            <person name="Rokas A."/>
            <person name="Carro J."/>
            <person name="Camarero S."/>
            <person name="Ferreira P."/>
            <person name="Molpeceres G."/>
            <person name="Ruiz-Duenas F.J."/>
            <person name="Serrano A."/>
            <person name="Henrissat B."/>
            <person name="Drula E."/>
            <person name="Hughes K.W."/>
            <person name="Mata J.L."/>
            <person name="Ishikawa N.K."/>
            <person name="Vargas-Isla R."/>
            <person name="Ushijima S."/>
            <person name="Smith C.A."/>
            <person name="Donoghue J."/>
            <person name="Ahrendt S."/>
            <person name="Andreopoulos W."/>
            <person name="He G."/>
            <person name="LaButti K."/>
            <person name="Lipzen A."/>
            <person name="Ng V."/>
            <person name="Riley R."/>
            <person name="Sandor L."/>
            <person name="Barry K."/>
            <person name="Martinez A.T."/>
            <person name="Xiao Y."/>
            <person name="Gibbons J.G."/>
            <person name="Terashima K."/>
            <person name="Grigoriev I.V."/>
            <person name="Hibbett D."/>
        </authorList>
    </citation>
    <scope>NUCLEOTIDE SEQUENCE [LARGE SCALE GENOMIC DNA]</scope>
    <source>
        <strain evidence="4 5">TFB7810</strain>
    </source>
</reference>
<feature type="region of interest" description="Disordered" evidence="3">
    <location>
        <begin position="401"/>
        <end position="421"/>
    </location>
</feature>
<feature type="region of interest" description="Disordered" evidence="3">
    <location>
        <begin position="1"/>
        <end position="25"/>
    </location>
</feature>
<dbReference type="GO" id="GO:0005829">
    <property type="term" value="C:cytosol"/>
    <property type="evidence" value="ECO:0007669"/>
    <property type="project" value="TreeGrafter"/>
</dbReference>
<dbReference type="Pfam" id="PF01237">
    <property type="entry name" value="Oxysterol_BP"/>
    <property type="match status" value="2"/>
</dbReference>
<feature type="region of interest" description="Disordered" evidence="3">
    <location>
        <begin position="154"/>
        <end position="206"/>
    </location>
</feature>
<feature type="compositionally biased region" description="Low complexity" evidence="3">
    <location>
        <begin position="401"/>
        <end position="414"/>
    </location>
</feature>
<dbReference type="PROSITE" id="PS01013">
    <property type="entry name" value="OSBP"/>
    <property type="match status" value="1"/>
</dbReference>
<evidence type="ECO:0000313" key="5">
    <source>
        <dbReference type="Proteomes" id="UP001142393"/>
    </source>
</evidence>
<dbReference type="Proteomes" id="UP001142393">
    <property type="component" value="Unassembled WGS sequence"/>
</dbReference>
<feature type="region of interest" description="Disordered" evidence="3">
    <location>
        <begin position="524"/>
        <end position="560"/>
    </location>
</feature>
<dbReference type="InterPro" id="IPR018494">
    <property type="entry name" value="Oxysterol-bd_CS"/>
</dbReference>
<feature type="compositionally biased region" description="Polar residues" evidence="3">
    <location>
        <begin position="188"/>
        <end position="201"/>
    </location>
</feature>
<dbReference type="SUPFAM" id="SSF144000">
    <property type="entry name" value="Oxysterol-binding protein-like"/>
    <property type="match status" value="1"/>
</dbReference>
<evidence type="ECO:0000256" key="1">
    <source>
        <dbReference type="ARBA" id="ARBA00008842"/>
    </source>
</evidence>
<dbReference type="Gene3D" id="2.40.160.120">
    <property type="match status" value="1"/>
</dbReference>
<feature type="compositionally biased region" description="Acidic residues" evidence="3">
    <location>
        <begin position="538"/>
        <end position="552"/>
    </location>
</feature>
<sequence length="560" mass="61423">MTTQDGTMQELHEDDVPLTVPDSGDAGEGGKLKMIVQLVKKCLGVKDIAAMRLSLPASLLEPIPNLEFSHYLDRPDIFAAVNDYEDAFDRMLAVIRFTATKDLKYIRGKVCKPYNSVLGEHFRTHWDVPPVVHPIDSDEPPVVQTFVTAPTASGLAPPEFTHGMPSDAASIKSSKSTRSSKSFMSGLTPKSPSTAATSPQQLADGDVSAQMSQLNLGESADGKLRVVYLTEQISHHPPISAYYAVCPSRSVEMLGVDQISAKVSGTTLKVAPGSFNKGMFVNITGGHGEGERYQVTHPVASVNGILRGSFYITVSDTTIITCTGGRHGHKFRTIIEYKEESWLGKPHFLLEGVIHTVFEGDAQHEEWTRIKHVPHSRVAAVFDGSWRGLIRWKRVGPGSYPAATSSAASSPNPSHIALPSASNRSYGAASKADLTGPSTEYNTLIDLSTLWVVPKQVRPLGKQLPTESRKLWEGVTSRLLKKEFSEATREKVVIEQRQRDEAAERKKKGVSFVPRYFEEDISSGVSKLTEEGRKAVEEELQEGEEEDEDQEQTEVKTPRA</sequence>
<dbReference type="EMBL" id="JANVFU010000003">
    <property type="protein sequence ID" value="KAJ3748017.1"/>
    <property type="molecule type" value="Genomic_DNA"/>
</dbReference>
<dbReference type="GO" id="GO:0016020">
    <property type="term" value="C:membrane"/>
    <property type="evidence" value="ECO:0007669"/>
    <property type="project" value="TreeGrafter"/>
</dbReference>
<evidence type="ECO:0000256" key="3">
    <source>
        <dbReference type="SAM" id="MobiDB-lite"/>
    </source>
</evidence>
<gene>
    <name evidence="4" type="ORF">DFH05DRAFT_874602</name>
</gene>
<evidence type="ECO:0008006" key="6">
    <source>
        <dbReference type="Google" id="ProtNLM"/>
    </source>
</evidence>
<evidence type="ECO:0000256" key="2">
    <source>
        <dbReference type="RuleBase" id="RU003844"/>
    </source>
</evidence>
<keyword evidence="5" id="KW-1185">Reference proteome</keyword>
<feature type="compositionally biased region" description="Low complexity" evidence="3">
    <location>
        <begin position="170"/>
        <end position="185"/>
    </location>
</feature>
<feature type="compositionally biased region" description="Basic and acidic residues" evidence="3">
    <location>
        <begin position="528"/>
        <end position="537"/>
    </location>
</feature>
<dbReference type="InterPro" id="IPR037239">
    <property type="entry name" value="OSBP_sf"/>
</dbReference>
<name>A0A9W8U112_9AGAR</name>
<organism evidence="4 5">
    <name type="scientific">Lentinula detonsa</name>
    <dbReference type="NCBI Taxonomy" id="2804962"/>
    <lineage>
        <taxon>Eukaryota</taxon>
        <taxon>Fungi</taxon>
        <taxon>Dikarya</taxon>
        <taxon>Basidiomycota</taxon>
        <taxon>Agaricomycotina</taxon>
        <taxon>Agaricomycetes</taxon>
        <taxon>Agaricomycetidae</taxon>
        <taxon>Agaricales</taxon>
        <taxon>Marasmiineae</taxon>
        <taxon>Omphalotaceae</taxon>
        <taxon>Lentinula</taxon>
    </lineage>
</organism>
<comment type="caution">
    <text evidence="4">The sequence shown here is derived from an EMBL/GenBank/DDBJ whole genome shotgun (WGS) entry which is preliminary data.</text>
</comment>